<dbReference type="Proteomes" id="UP000305131">
    <property type="component" value="Unassembled WGS sequence"/>
</dbReference>
<dbReference type="OrthoDB" id="7169664at2"/>
<name>A0A6C1KBV6_XANAU</name>
<dbReference type="InterPro" id="IPR018666">
    <property type="entry name" value="DUF2125"/>
</dbReference>
<gene>
    <name evidence="2" type="ORF">FBQ73_16595</name>
</gene>
<dbReference type="RefSeq" id="WP_138400604.1">
    <property type="nucleotide sequence ID" value="NZ_JBAFVI010000005.1"/>
</dbReference>
<organism evidence="2 3">
    <name type="scientific">Xanthobacter autotrophicus</name>
    <dbReference type="NCBI Taxonomy" id="280"/>
    <lineage>
        <taxon>Bacteria</taxon>
        <taxon>Pseudomonadati</taxon>
        <taxon>Pseudomonadota</taxon>
        <taxon>Alphaproteobacteria</taxon>
        <taxon>Hyphomicrobiales</taxon>
        <taxon>Xanthobacteraceae</taxon>
        <taxon>Xanthobacter</taxon>
    </lineage>
</organism>
<accession>A0A6C1KBV6</accession>
<proteinExistence type="predicted"/>
<dbReference type="GeneID" id="95775074"/>
<sequence>MTATDALPPRRKPWLVIIPLALVVIVAVIWSGLWFYAANRAQGEIDAWIGREAQLGRIWGCSDRTLGGFPFRFELRCQSPTLETRGGDAMRFTAVSTHVVAQVWAPSHIVAEFAGPARVEDLNTGSAYAANWSLLQMSGVGDLTGRPQRFSLQAHDMRIEQPGSAGTQPLSLATARLFEFHARRAPGADGKPDGVDYASGMRDGQSAVLNALGVTGPVDMTLQGTVSASADLRPMPVTQRLRAWAAAGGMATLERFAVTSPKLAVTSTGAVSLDPQGRLNGKLDLGFAGLNDLVKGLDRAGVIPREVSPIVGALAMVGKQGPVEGRQGTTFALSFDAGTLKLAGFPVGIVPPLF</sequence>
<dbReference type="Pfam" id="PF09898">
    <property type="entry name" value="DUF2125"/>
    <property type="match status" value="1"/>
</dbReference>
<dbReference type="AlphaFoldDB" id="A0A6C1KBV6"/>
<evidence type="ECO:0000313" key="3">
    <source>
        <dbReference type="Proteomes" id="UP000305131"/>
    </source>
</evidence>
<comment type="caution">
    <text evidence="2">The sequence shown here is derived from an EMBL/GenBank/DDBJ whole genome shotgun (WGS) entry which is preliminary data.</text>
</comment>
<keyword evidence="1" id="KW-1133">Transmembrane helix</keyword>
<feature type="transmembrane region" description="Helical" evidence="1">
    <location>
        <begin position="14"/>
        <end position="37"/>
    </location>
</feature>
<evidence type="ECO:0000256" key="1">
    <source>
        <dbReference type="SAM" id="Phobius"/>
    </source>
</evidence>
<evidence type="ECO:0000313" key="2">
    <source>
        <dbReference type="EMBL" id="TLX41739.1"/>
    </source>
</evidence>
<keyword evidence="1" id="KW-0472">Membrane</keyword>
<keyword evidence="1" id="KW-0812">Transmembrane</keyword>
<protein>
    <submittedName>
        <fullName evidence="2">DUF2125 domain-containing protein</fullName>
    </submittedName>
</protein>
<reference evidence="2 3" key="1">
    <citation type="submission" date="2019-05" db="EMBL/GenBank/DDBJ databases">
        <authorList>
            <person name="Zhou X."/>
        </authorList>
    </citation>
    <scope>NUCLEOTIDE SEQUENCE [LARGE SCALE GENOMIC DNA]</scope>
    <source>
        <strain evidence="2 3">DSM 432</strain>
    </source>
</reference>
<dbReference type="EMBL" id="VAUP01000035">
    <property type="protein sequence ID" value="TLX41739.1"/>
    <property type="molecule type" value="Genomic_DNA"/>
</dbReference>